<organism evidence="1">
    <name type="scientific">uncultured Caudovirales phage</name>
    <dbReference type="NCBI Taxonomy" id="2100421"/>
    <lineage>
        <taxon>Viruses</taxon>
        <taxon>Duplodnaviria</taxon>
        <taxon>Heunggongvirae</taxon>
        <taxon>Uroviricota</taxon>
        <taxon>Caudoviricetes</taxon>
        <taxon>Peduoviridae</taxon>
        <taxon>Maltschvirus</taxon>
        <taxon>Maltschvirus maltsch</taxon>
    </lineage>
</organism>
<sequence>MAGIYDVTIEQGATFSMRMTYRDSANAIVDLTGYTARMQVRPYHSSSKVILECSTANQTITLGGLLGTILVQATSVVTAALAAGTGVYDLELYSPIGTTVRLIEGRVTISPEVTR</sequence>
<name>A0A6J5SZS8_9CAUD</name>
<protein>
    <submittedName>
        <fullName evidence="1">Uncharacterized protein</fullName>
    </submittedName>
</protein>
<evidence type="ECO:0000313" key="1">
    <source>
        <dbReference type="EMBL" id="CAB4220486.1"/>
    </source>
</evidence>
<accession>A0A6J5SZS8</accession>
<gene>
    <name evidence="1" type="ORF">UFOVP1625_36</name>
</gene>
<dbReference type="EMBL" id="LR797490">
    <property type="protein sequence ID" value="CAB4220486.1"/>
    <property type="molecule type" value="Genomic_DNA"/>
</dbReference>
<reference evidence="1" key="1">
    <citation type="submission" date="2020-05" db="EMBL/GenBank/DDBJ databases">
        <authorList>
            <person name="Chiriac C."/>
            <person name="Salcher M."/>
            <person name="Ghai R."/>
            <person name="Kavagutti S V."/>
        </authorList>
    </citation>
    <scope>NUCLEOTIDE SEQUENCE</scope>
</reference>
<proteinExistence type="predicted"/>